<protein>
    <recommendedName>
        <fullName evidence="4">Glycosyltransferase RgtA/B/C/D-like domain-containing protein</fullName>
    </recommendedName>
</protein>
<keyword evidence="1" id="KW-0812">Transmembrane</keyword>
<dbReference type="AlphaFoldDB" id="A0A2M6W9X1"/>
<proteinExistence type="predicted"/>
<reference evidence="3" key="1">
    <citation type="submission" date="2017-09" db="EMBL/GenBank/DDBJ databases">
        <title>Depth-based differentiation of microbial function through sediment-hosted aquifers and enrichment of novel symbionts in the deep terrestrial subsurface.</title>
        <authorList>
            <person name="Probst A.J."/>
            <person name="Ladd B."/>
            <person name="Jarett J.K."/>
            <person name="Geller-Mcgrath D.E."/>
            <person name="Sieber C.M.K."/>
            <person name="Emerson J.B."/>
            <person name="Anantharaman K."/>
            <person name="Thomas B.C."/>
            <person name="Malmstrom R."/>
            <person name="Stieglmeier M."/>
            <person name="Klingl A."/>
            <person name="Woyke T."/>
            <person name="Ryan C.M."/>
            <person name="Banfield J.F."/>
        </authorList>
    </citation>
    <scope>NUCLEOTIDE SEQUENCE [LARGE SCALE GENOMIC DNA]</scope>
</reference>
<evidence type="ECO:0000313" key="2">
    <source>
        <dbReference type="EMBL" id="PIT89618.1"/>
    </source>
</evidence>
<dbReference type="Proteomes" id="UP000231464">
    <property type="component" value="Unassembled WGS sequence"/>
</dbReference>
<sequence length="582" mass="66829">MNKITLKKLFPIIFFLVIFILAIAVWYSPIIFKGYSAVATASNGLVRARNFALTNHYSTENNLNVILNPALIKTQGQESNYGNKLGTIFYGFVLKIIPATTNNQIILLNCFILSLSLIIFCLAFYYLFNLKTAFIAGLTAIFLPTNWLLPQTLVGYEIALLFLSLFILFFSLGAKKFIKDKKIINKLKFWPEGFCLILSGIFLILSCLSREAFFLVLPILFIFLLFIKFKKQLLYVFVPIILIWCFTWLPDFINGKNTYLLFFTTQTQEKLKASDYAYYAHLFPDPYSYIFANQEILNAKQNFENTDVMERLGREKVLANMGQGSIDLWQRFKLGTILTARHIFRFFSITEIGGPIIFCFILLGLFYLKKQKNYWFSFLLSLFGGGIFLLAYANLAGRNHLMDWGALLALLVALGIIYLIDIFTEKFNLSNKKSFFLTAFLTVIVIYNLVLASHVLMGQNYDKSTAPALNYYVSKINQETLNTESIIAVPFGADEVYNLNFNTNQSIVAFKEKTIQDLLAKNNLKEAFQYFKITHIIGYNQELSDQILKADKDIKIISNNNIPIEKIDNNKNNKNWLLNLIK</sequence>
<feature type="transmembrane region" description="Helical" evidence="1">
    <location>
        <begin position="374"/>
        <end position="392"/>
    </location>
</feature>
<keyword evidence="1" id="KW-1133">Transmembrane helix</keyword>
<name>A0A2M6W9X1_9BACT</name>
<feature type="transmembrane region" description="Helical" evidence="1">
    <location>
        <begin position="404"/>
        <end position="423"/>
    </location>
</feature>
<feature type="transmembrane region" description="Helical" evidence="1">
    <location>
        <begin position="194"/>
        <end position="227"/>
    </location>
</feature>
<evidence type="ECO:0000256" key="1">
    <source>
        <dbReference type="SAM" id="Phobius"/>
    </source>
</evidence>
<feature type="transmembrane region" description="Helical" evidence="1">
    <location>
        <begin position="105"/>
        <end position="126"/>
    </location>
</feature>
<organism evidence="2 3">
    <name type="scientific">Candidatus Kuenenbacteria bacterium CG10_big_fil_rev_8_21_14_0_10_36_11</name>
    <dbReference type="NCBI Taxonomy" id="1974618"/>
    <lineage>
        <taxon>Bacteria</taxon>
        <taxon>Candidatus Kueneniibacteriota</taxon>
    </lineage>
</organism>
<feature type="transmembrane region" description="Helical" evidence="1">
    <location>
        <begin position="12"/>
        <end position="32"/>
    </location>
</feature>
<feature type="transmembrane region" description="Helical" evidence="1">
    <location>
        <begin position="343"/>
        <end position="368"/>
    </location>
</feature>
<feature type="transmembrane region" description="Helical" evidence="1">
    <location>
        <begin position="435"/>
        <end position="456"/>
    </location>
</feature>
<gene>
    <name evidence="2" type="ORF">COU23_02920</name>
</gene>
<comment type="caution">
    <text evidence="2">The sequence shown here is derived from an EMBL/GenBank/DDBJ whole genome shotgun (WGS) entry which is preliminary data.</text>
</comment>
<evidence type="ECO:0000313" key="3">
    <source>
        <dbReference type="Proteomes" id="UP000231464"/>
    </source>
</evidence>
<feature type="transmembrane region" description="Helical" evidence="1">
    <location>
        <begin position="155"/>
        <end position="174"/>
    </location>
</feature>
<keyword evidence="1" id="KW-0472">Membrane</keyword>
<accession>A0A2M6W9X1</accession>
<feature type="transmembrane region" description="Helical" evidence="1">
    <location>
        <begin position="233"/>
        <end position="253"/>
    </location>
</feature>
<evidence type="ECO:0008006" key="4">
    <source>
        <dbReference type="Google" id="ProtNLM"/>
    </source>
</evidence>
<dbReference type="EMBL" id="PFBP01000047">
    <property type="protein sequence ID" value="PIT89618.1"/>
    <property type="molecule type" value="Genomic_DNA"/>
</dbReference>